<keyword evidence="2" id="KW-0456">Lyase</keyword>
<dbReference type="InterPro" id="IPR008397">
    <property type="entry name" value="Alginate_lyase_dom"/>
</dbReference>
<proteinExistence type="predicted"/>
<gene>
    <name evidence="4" type="ORF">EDS130_LOCUS31140</name>
</gene>
<dbReference type="Pfam" id="PF05426">
    <property type="entry name" value="Alginate_lyase"/>
    <property type="match status" value="1"/>
</dbReference>
<dbReference type="EMBL" id="CAJNOJ010000225">
    <property type="protein sequence ID" value="CAF1310970.1"/>
    <property type="molecule type" value="Genomic_DNA"/>
</dbReference>
<name>A0A815EG43_ADIRI</name>
<dbReference type="SUPFAM" id="SSF52047">
    <property type="entry name" value="RNI-like"/>
    <property type="match status" value="1"/>
</dbReference>
<dbReference type="AlphaFoldDB" id="A0A815EG43"/>
<sequence length="484" mass="54109">MPQLSSVYLESQSPMNEIFSPTNVYLPITNLTTQYLEFSELLQILHDLPLLNCLNVGYINSEYDSDEDLSNQLCNAVHLRKLNINEFPYSFEKIKMLLQCTPNLAHLALSAHNNLSMFDAHQWEDLIVSSLHNLNAFKFSFTTTNANKNIMSKLKQFRTDSHSSLSYSIQGPDTIVTRDRKMSNAGNNHLAHDSVAALQLALMYSITSNVSYAALATRILVSWTNTLAIINGSDAQLAAALSGTQLVNAAEIIRYTYPGWSSEDIFKFENMIVNIFYPPASQTTPTPEQQYPFEANWGTSGEKAIIAFGIFLNNRTMYQYGKSLINSSKCANLTGTINPEGQASESGRDQAHTQLGLGNLGEAFQMAWNQGEDLFSLVDNRLLAGFEYTAKYNLGYTVPYNESFYRCDAFLVGGPWPIISNTTRGMWRPIWELPYAHYGSIKGLSMPFTLQQIKRNSPDGPNPASAIADNAAWETLRFRLDPAL</sequence>
<dbReference type="Gene3D" id="1.50.10.100">
    <property type="entry name" value="Chondroitin AC/alginate lyase"/>
    <property type="match status" value="1"/>
</dbReference>
<comment type="caution">
    <text evidence="4">The sequence shown here is derived from an EMBL/GenBank/DDBJ whole genome shotgun (WGS) entry which is preliminary data.</text>
</comment>
<evidence type="ECO:0000259" key="3">
    <source>
        <dbReference type="Pfam" id="PF05426"/>
    </source>
</evidence>
<keyword evidence="1" id="KW-0732">Signal</keyword>
<evidence type="ECO:0000313" key="5">
    <source>
        <dbReference type="Proteomes" id="UP000663852"/>
    </source>
</evidence>
<feature type="domain" description="Alginate lyase" evidence="3">
    <location>
        <begin position="182"/>
        <end position="392"/>
    </location>
</feature>
<protein>
    <recommendedName>
        <fullName evidence="3">Alginate lyase domain-containing protein</fullName>
    </recommendedName>
</protein>
<dbReference type="InterPro" id="IPR008929">
    <property type="entry name" value="Chondroitin_lyas"/>
</dbReference>
<reference evidence="4" key="1">
    <citation type="submission" date="2021-02" db="EMBL/GenBank/DDBJ databases">
        <authorList>
            <person name="Nowell W R."/>
        </authorList>
    </citation>
    <scope>NUCLEOTIDE SEQUENCE</scope>
</reference>
<evidence type="ECO:0000256" key="2">
    <source>
        <dbReference type="ARBA" id="ARBA00023239"/>
    </source>
</evidence>
<evidence type="ECO:0000313" key="4">
    <source>
        <dbReference type="EMBL" id="CAF1310970.1"/>
    </source>
</evidence>
<dbReference type="SUPFAM" id="SSF48230">
    <property type="entry name" value="Chondroitin AC/alginate lyase"/>
    <property type="match status" value="1"/>
</dbReference>
<dbReference type="Proteomes" id="UP000663852">
    <property type="component" value="Unassembled WGS sequence"/>
</dbReference>
<evidence type="ECO:0000256" key="1">
    <source>
        <dbReference type="ARBA" id="ARBA00022729"/>
    </source>
</evidence>
<accession>A0A815EG43</accession>
<organism evidence="4 5">
    <name type="scientific">Adineta ricciae</name>
    <name type="common">Rotifer</name>
    <dbReference type="NCBI Taxonomy" id="249248"/>
    <lineage>
        <taxon>Eukaryota</taxon>
        <taxon>Metazoa</taxon>
        <taxon>Spiralia</taxon>
        <taxon>Gnathifera</taxon>
        <taxon>Rotifera</taxon>
        <taxon>Eurotatoria</taxon>
        <taxon>Bdelloidea</taxon>
        <taxon>Adinetida</taxon>
        <taxon>Adinetidae</taxon>
        <taxon>Adineta</taxon>
    </lineage>
</organism>
<dbReference type="GO" id="GO:0016829">
    <property type="term" value="F:lyase activity"/>
    <property type="evidence" value="ECO:0007669"/>
    <property type="project" value="UniProtKB-KW"/>
</dbReference>
<dbReference type="OrthoDB" id="5280547at2759"/>